<protein>
    <submittedName>
        <fullName evidence="2">DUF2147 domain-containing protein</fullName>
    </submittedName>
</protein>
<keyword evidence="3" id="KW-1185">Reference proteome</keyword>
<dbReference type="RefSeq" id="WP_309560969.1">
    <property type="nucleotide sequence ID" value="NZ_JAVJIU010000002.1"/>
</dbReference>
<evidence type="ECO:0000313" key="2">
    <source>
        <dbReference type="EMBL" id="MDR5590087.1"/>
    </source>
</evidence>
<organism evidence="2 3">
    <name type="scientific">Christiangramia sediminicola</name>
    <dbReference type="NCBI Taxonomy" id="3073267"/>
    <lineage>
        <taxon>Bacteria</taxon>
        <taxon>Pseudomonadati</taxon>
        <taxon>Bacteroidota</taxon>
        <taxon>Flavobacteriia</taxon>
        <taxon>Flavobacteriales</taxon>
        <taxon>Flavobacteriaceae</taxon>
        <taxon>Christiangramia</taxon>
    </lineage>
</organism>
<proteinExistence type="predicted"/>
<sequence length="140" mass="16374">MRFILILVVSFSCFNIAHSQEVLGRWENTNEEGKVNSIIEIYEKGDKIYGKVDRIMKEEDRDRLCIKCEGELKNVPVEGMELMKGLEKDGDEYVGGTIVDPKTGKEYRCKIWLDEDDPDVLRIRGYISVFYKTKTWRRAE</sequence>
<dbReference type="InterPro" id="IPR019223">
    <property type="entry name" value="DUF2147"/>
</dbReference>
<evidence type="ECO:0000259" key="1">
    <source>
        <dbReference type="Pfam" id="PF09917"/>
    </source>
</evidence>
<name>A0ABU1EPY7_9FLAO</name>
<accession>A0ABU1EPY7</accession>
<dbReference type="Gene3D" id="2.40.128.520">
    <property type="match status" value="1"/>
</dbReference>
<dbReference type="PANTHER" id="PTHR36919:SF3">
    <property type="entry name" value="BLL5882 PROTEIN"/>
    <property type="match status" value="1"/>
</dbReference>
<dbReference type="Pfam" id="PF09917">
    <property type="entry name" value="DUF2147"/>
    <property type="match status" value="1"/>
</dbReference>
<feature type="domain" description="DUF2147" evidence="1">
    <location>
        <begin position="24"/>
        <end position="138"/>
    </location>
</feature>
<dbReference type="Proteomes" id="UP001257234">
    <property type="component" value="Unassembled WGS sequence"/>
</dbReference>
<evidence type="ECO:0000313" key="3">
    <source>
        <dbReference type="Proteomes" id="UP001257234"/>
    </source>
</evidence>
<dbReference type="PANTHER" id="PTHR36919">
    <property type="entry name" value="BLR1215 PROTEIN"/>
    <property type="match status" value="1"/>
</dbReference>
<dbReference type="EMBL" id="JAVJIU010000002">
    <property type="protein sequence ID" value="MDR5590087.1"/>
    <property type="molecule type" value="Genomic_DNA"/>
</dbReference>
<gene>
    <name evidence="2" type="ORF">RE431_05520</name>
</gene>
<reference evidence="3" key="1">
    <citation type="submission" date="2023-07" db="EMBL/GenBank/DDBJ databases">
        <title>Christiangramia sp. SM2212., a novel bacterium of the family Flavobacteriaceae isolated from the sea sediment.</title>
        <authorList>
            <person name="Wang J."/>
            <person name="Zhang X."/>
        </authorList>
    </citation>
    <scope>NUCLEOTIDE SEQUENCE [LARGE SCALE GENOMIC DNA]</scope>
    <source>
        <strain evidence="3">SM2212</strain>
    </source>
</reference>
<comment type="caution">
    <text evidence="2">The sequence shown here is derived from an EMBL/GenBank/DDBJ whole genome shotgun (WGS) entry which is preliminary data.</text>
</comment>